<dbReference type="GO" id="GO:0016491">
    <property type="term" value="F:oxidoreductase activity"/>
    <property type="evidence" value="ECO:0007669"/>
    <property type="project" value="UniProtKB-KW"/>
</dbReference>
<keyword evidence="5" id="KW-0560">Oxidoreductase</keyword>
<evidence type="ECO:0000256" key="2">
    <source>
        <dbReference type="ARBA" id="ARBA00008000"/>
    </source>
</evidence>
<dbReference type="FunFam" id="3.30.70.2740:FF:000001">
    <property type="entry name" value="D-lactate dehydrogenase mitochondrial"/>
    <property type="match status" value="1"/>
</dbReference>
<dbReference type="InterPro" id="IPR036318">
    <property type="entry name" value="FAD-bd_PCMH-like_sf"/>
</dbReference>
<evidence type="ECO:0000256" key="4">
    <source>
        <dbReference type="ARBA" id="ARBA00022827"/>
    </source>
</evidence>
<comment type="similarity">
    <text evidence="2">Belongs to the FAD-binding oxidoreductase/transferase type 4 family.</text>
</comment>
<dbReference type="Proteomes" id="UP000319818">
    <property type="component" value="Unassembled WGS sequence"/>
</dbReference>
<proteinExistence type="inferred from homology"/>
<feature type="domain" description="FAD-binding PCMH-type" evidence="6">
    <location>
        <begin position="40"/>
        <end position="219"/>
    </location>
</feature>
<dbReference type="FunFam" id="1.10.45.10:FF:000001">
    <property type="entry name" value="D-lactate dehydrogenase mitochondrial"/>
    <property type="match status" value="1"/>
</dbReference>
<dbReference type="SUPFAM" id="SSF56176">
    <property type="entry name" value="FAD-binding/transporter-associated domain-like"/>
    <property type="match status" value="1"/>
</dbReference>
<evidence type="ECO:0000256" key="1">
    <source>
        <dbReference type="ARBA" id="ARBA00001974"/>
    </source>
</evidence>
<dbReference type="InterPro" id="IPR016171">
    <property type="entry name" value="Vanillyl_alc_oxidase_C-sub2"/>
</dbReference>
<dbReference type="InterPro" id="IPR004113">
    <property type="entry name" value="FAD-bd_oxidored_4_C"/>
</dbReference>
<reference evidence="7 8" key="1">
    <citation type="submission" date="2019-06" db="EMBL/GenBank/DDBJ databases">
        <title>Sequencing the genomes of 1000 actinobacteria strains.</title>
        <authorList>
            <person name="Klenk H.-P."/>
        </authorList>
    </citation>
    <scope>NUCLEOTIDE SEQUENCE [LARGE SCALE GENOMIC DNA]</scope>
    <source>
        <strain evidence="7 8">DSM 45511</strain>
    </source>
</reference>
<dbReference type="RefSeq" id="WP_211361735.1">
    <property type="nucleotide sequence ID" value="NZ_VFPH01000001.1"/>
</dbReference>
<sequence>MPPPADPLVADLLAALPADRVVVDPDVVAPFLHDEAEWAPYGRAAAVVRPRSTAEVAAVVAACARHVRPLVPRGAGTGLSGGANAVDGCVVLSTERMREIVEIDEAERLAVVQPGVVNDDLRAAVAQRGLWYPPDPASSPWSTIGGNVATNAGGLCCVKYGVTRDYVLALEVVTAAGDVVRVGRRTAKGVAGYDLAGLMVGSEGTLGVITEITVRLRPLRTGSPRTVVGFFDTLTAAGDAVSRVTARGLQPSAFELIDRVCLRAVNDWKHAGLPEDAAVLLLAQTDLPEPAAEQEAAAIHAEFEAAGAREAVFSTDPTEADALFDARRVAYPALEQRGDAMLTEDVCLPRGRLAEMLARVEDIAARHDVLIANIAHAGDGNLHPLLITPHGDEAARRRAQAAFADIVDSALELGGTVTGEHGVGLLKLPGMRAELGPEVLALQRAVKQALDPHGILNPGKVVA</sequence>
<evidence type="ECO:0000313" key="7">
    <source>
        <dbReference type="EMBL" id="TQM43265.1"/>
    </source>
</evidence>
<evidence type="ECO:0000256" key="5">
    <source>
        <dbReference type="ARBA" id="ARBA00023002"/>
    </source>
</evidence>
<dbReference type="PANTHER" id="PTHR42934">
    <property type="entry name" value="GLYCOLATE OXIDASE SUBUNIT GLCD"/>
    <property type="match status" value="1"/>
</dbReference>
<comment type="cofactor">
    <cofactor evidence="1">
        <name>FAD</name>
        <dbReference type="ChEBI" id="CHEBI:57692"/>
    </cofactor>
</comment>
<dbReference type="AlphaFoldDB" id="A0A543GB05"/>
<dbReference type="Gene3D" id="3.30.70.2740">
    <property type="match status" value="1"/>
</dbReference>
<gene>
    <name evidence="7" type="ORF">FB388_0609</name>
</gene>
<dbReference type="Pfam" id="PF02913">
    <property type="entry name" value="FAD-oxidase_C"/>
    <property type="match status" value="1"/>
</dbReference>
<dbReference type="Gene3D" id="1.10.45.10">
    <property type="entry name" value="Vanillyl-alcohol Oxidase, Chain A, domain 4"/>
    <property type="match status" value="1"/>
</dbReference>
<dbReference type="EMBL" id="VFPH01000001">
    <property type="protein sequence ID" value="TQM43265.1"/>
    <property type="molecule type" value="Genomic_DNA"/>
</dbReference>
<keyword evidence="4" id="KW-0274">FAD</keyword>
<dbReference type="InterPro" id="IPR016164">
    <property type="entry name" value="FAD-linked_Oxase-like_C"/>
</dbReference>
<evidence type="ECO:0000313" key="8">
    <source>
        <dbReference type="Proteomes" id="UP000319818"/>
    </source>
</evidence>
<dbReference type="InterPro" id="IPR016169">
    <property type="entry name" value="FAD-bd_PCMH_sub2"/>
</dbReference>
<organism evidence="7 8">
    <name type="scientific">Pseudonocardia cypriaca</name>
    <dbReference type="NCBI Taxonomy" id="882449"/>
    <lineage>
        <taxon>Bacteria</taxon>
        <taxon>Bacillati</taxon>
        <taxon>Actinomycetota</taxon>
        <taxon>Actinomycetes</taxon>
        <taxon>Pseudonocardiales</taxon>
        <taxon>Pseudonocardiaceae</taxon>
        <taxon>Pseudonocardia</taxon>
    </lineage>
</organism>
<evidence type="ECO:0000259" key="6">
    <source>
        <dbReference type="PROSITE" id="PS51387"/>
    </source>
</evidence>
<comment type="caution">
    <text evidence="7">The sequence shown here is derived from an EMBL/GenBank/DDBJ whole genome shotgun (WGS) entry which is preliminary data.</text>
</comment>
<keyword evidence="8" id="KW-1185">Reference proteome</keyword>
<dbReference type="InterPro" id="IPR051914">
    <property type="entry name" value="FAD-linked_OxidoTrans_Type4"/>
</dbReference>
<evidence type="ECO:0000256" key="3">
    <source>
        <dbReference type="ARBA" id="ARBA00022630"/>
    </source>
</evidence>
<protein>
    <submittedName>
        <fullName evidence="7">Glycolate oxidase</fullName>
    </submittedName>
</protein>
<dbReference type="PANTHER" id="PTHR42934:SF2">
    <property type="entry name" value="GLYCOLATE OXIDASE SUBUNIT GLCD"/>
    <property type="match status" value="1"/>
</dbReference>
<name>A0A543GB05_9PSEU</name>
<dbReference type="PROSITE" id="PS51387">
    <property type="entry name" value="FAD_PCMH"/>
    <property type="match status" value="1"/>
</dbReference>
<dbReference type="InterPro" id="IPR006094">
    <property type="entry name" value="Oxid_FAD_bind_N"/>
</dbReference>
<dbReference type="InterPro" id="IPR016166">
    <property type="entry name" value="FAD-bd_PCMH"/>
</dbReference>
<dbReference type="SUPFAM" id="SSF55103">
    <property type="entry name" value="FAD-linked oxidases, C-terminal domain"/>
    <property type="match status" value="1"/>
</dbReference>
<keyword evidence="3" id="KW-0285">Flavoprotein</keyword>
<dbReference type="Pfam" id="PF01565">
    <property type="entry name" value="FAD_binding_4"/>
    <property type="match status" value="1"/>
</dbReference>
<dbReference type="Gene3D" id="3.30.465.10">
    <property type="match status" value="1"/>
</dbReference>
<accession>A0A543GB05</accession>
<dbReference type="GO" id="GO:0071949">
    <property type="term" value="F:FAD binding"/>
    <property type="evidence" value="ECO:0007669"/>
    <property type="project" value="InterPro"/>
</dbReference>